<feature type="region of interest" description="Disordered" evidence="1">
    <location>
        <begin position="23"/>
        <end position="65"/>
    </location>
</feature>
<feature type="region of interest" description="Disordered" evidence="1">
    <location>
        <begin position="215"/>
        <end position="234"/>
    </location>
</feature>
<dbReference type="EMBL" id="LUUK01000056">
    <property type="protein sequence ID" value="OAI23702.1"/>
    <property type="molecule type" value="Genomic_DNA"/>
</dbReference>
<accession>A0A177P0S5</accession>
<dbReference type="PROSITE" id="PS51257">
    <property type="entry name" value="PROKAR_LIPOPROTEIN"/>
    <property type="match status" value="1"/>
</dbReference>
<evidence type="ECO:0000256" key="1">
    <source>
        <dbReference type="SAM" id="MobiDB-lite"/>
    </source>
</evidence>
<feature type="chain" id="PRO_5008069775" description="Tetratricopeptide repeat protein" evidence="2">
    <location>
        <begin position="21"/>
        <end position="234"/>
    </location>
</feature>
<evidence type="ECO:0008006" key="5">
    <source>
        <dbReference type="Google" id="ProtNLM"/>
    </source>
</evidence>
<dbReference type="AlphaFoldDB" id="A0A177P0S5"/>
<protein>
    <recommendedName>
        <fullName evidence="5">Tetratricopeptide repeat protein</fullName>
    </recommendedName>
</protein>
<proteinExistence type="predicted"/>
<dbReference type="Gene3D" id="1.25.40.10">
    <property type="entry name" value="Tetratricopeptide repeat domain"/>
    <property type="match status" value="1"/>
</dbReference>
<dbReference type="InterPro" id="IPR011990">
    <property type="entry name" value="TPR-like_helical_dom_sf"/>
</dbReference>
<evidence type="ECO:0000313" key="3">
    <source>
        <dbReference type="EMBL" id="OAI23702.1"/>
    </source>
</evidence>
<name>A0A177P0S5_9GAMM</name>
<gene>
    <name evidence="3" type="ORF">A1355_01665</name>
</gene>
<evidence type="ECO:0000313" key="4">
    <source>
        <dbReference type="Proteomes" id="UP000077628"/>
    </source>
</evidence>
<dbReference type="RefSeq" id="WP_064025827.1">
    <property type="nucleotide sequence ID" value="NZ_LUUK01000056.1"/>
</dbReference>
<feature type="compositionally biased region" description="Low complexity" evidence="1">
    <location>
        <begin position="32"/>
        <end position="45"/>
    </location>
</feature>
<dbReference type="OrthoDB" id="5570544at2"/>
<comment type="caution">
    <text evidence="3">The sequence shown here is derived from an EMBL/GenBank/DDBJ whole genome shotgun (WGS) entry which is preliminary data.</text>
</comment>
<evidence type="ECO:0000256" key="2">
    <source>
        <dbReference type="SAM" id="SignalP"/>
    </source>
</evidence>
<dbReference type="SUPFAM" id="SSF48452">
    <property type="entry name" value="TPR-like"/>
    <property type="match status" value="1"/>
</dbReference>
<sequence>MKKSSLLVLFPLVLLLSACAGVSESERPSPTAGQAAAKKAQSKKNPAAKDKAPIPPVAKKAQASVPGTGTYAIEEVTTNFKDEPNLPAFRAEPLTPPVESAATTPVAPTAEAVRLNIEDAQIPSGTSPAVVALVSEADRSRNAGDLDAAVVVMERALRIDARNPLLTYKLALLRLKQNKAPQAEELAGKAALLAGGDLSLKRKSWLLISEARQMQQNPQGAKEAKAKADSFFGH</sequence>
<keyword evidence="4" id="KW-1185">Reference proteome</keyword>
<dbReference type="Proteomes" id="UP000077628">
    <property type="component" value="Unassembled WGS sequence"/>
</dbReference>
<dbReference type="STRING" id="702114.A1355_01665"/>
<reference evidence="4" key="1">
    <citation type="submission" date="2016-03" db="EMBL/GenBank/DDBJ databases">
        <authorList>
            <person name="Heylen K."/>
            <person name="De Vos P."/>
            <person name="Vekeman B."/>
        </authorList>
    </citation>
    <scope>NUCLEOTIDE SEQUENCE [LARGE SCALE GENOMIC DNA]</scope>
    <source>
        <strain evidence="4">R-45383</strain>
    </source>
</reference>
<feature type="signal peptide" evidence="2">
    <location>
        <begin position="1"/>
        <end position="20"/>
    </location>
</feature>
<keyword evidence="2" id="KW-0732">Signal</keyword>
<organism evidence="3 4">
    <name type="scientific">Methylomonas koyamae</name>
    <dbReference type="NCBI Taxonomy" id="702114"/>
    <lineage>
        <taxon>Bacteria</taxon>
        <taxon>Pseudomonadati</taxon>
        <taxon>Pseudomonadota</taxon>
        <taxon>Gammaproteobacteria</taxon>
        <taxon>Methylococcales</taxon>
        <taxon>Methylococcaceae</taxon>
        <taxon>Methylomonas</taxon>
    </lineage>
</organism>